<proteinExistence type="predicted"/>
<feature type="coiled-coil region" evidence="1">
    <location>
        <begin position="1"/>
        <end position="35"/>
    </location>
</feature>
<dbReference type="RefSeq" id="WP_221025849.1">
    <property type="nucleotide sequence ID" value="NZ_JAIEZQ010000002.1"/>
</dbReference>
<accession>A0ABS7RMA8</accession>
<evidence type="ECO:0000313" key="2">
    <source>
        <dbReference type="EMBL" id="MBY9076171.1"/>
    </source>
</evidence>
<comment type="caution">
    <text evidence="2">The sequence shown here is derived from an EMBL/GenBank/DDBJ whole genome shotgun (WGS) entry which is preliminary data.</text>
</comment>
<protein>
    <submittedName>
        <fullName evidence="2">Uncharacterized protein</fullName>
    </submittedName>
</protein>
<evidence type="ECO:0000256" key="1">
    <source>
        <dbReference type="SAM" id="Coils"/>
    </source>
</evidence>
<dbReference type="EMBL" id="JAIEZQ010000002">
    <property type="protein sequence ID" value="MBY9076171.1"/>
    <property type="molecule type" value="Genomic_DNA"/>
</dbReference>
<organism evidence="2 3">
    <name type="scientific">Nocardioides jiangsuensis</name>
    <dbReference type="NCBI Taxonomy" id="2866161"/>
    <lineage>
        <taxon>Bacteria</taxon>
        <taxon>Bacillati</taxon>
        <taxon>Actinomycetota</taxon>
        <taxon>Actinomycetes</taxon>
        <taxon>Propionibacteriales</taxon>
        <taxon>Nocardioidaceae</taxon>
        <taxon>Nocardioides</taxon>
    </lineage>
</organism>
<keyword evidence="1" id="KW-0175">Coiled coil</keyword>
<reference evidence="2 3" key="1">
    <citation type="submission" date="2021-08" db="EMBL/GenBank/DDBJ databases">
        <title>Nocardioides bacterium WL0053 sp. nov., isolated from the sediment.</title>
        <authorList>
            <person name="Wang L."/>
            <person name="Zhang D."/>
            <person name="Zhang A."/>
        </authorList>
    </citation>
    <scope>NUCLEOTIDE SEQUENCE [LARGE SCALE GENOMIC DNA]</scope>
    <source>
        <strain evidence="2 3">WL0053</strain>
    </source>
</reference>
<sequence length="82" mass="9339">MTAESDRIEELEKDVAHLMEEVERYRSAAEDALQQLDWCIGYFAGSQKGKVARVLSSNRSHIRRQYLRRADQATPASANGRT</sequence>
<keyword evidence="3" id="KW-1185">Reference proteome</keyword>
<name>A0ABS7RMA8_9ACTN</name>
<evidence type="ECO:0000313" key="3">
    <source>
        <dbReference type="Proteomes" id="UP000754710"/>
    </source>
</evidence>
<gene>
    <name evidence="2" type="ORF">K1X13_15145</name>
</gene>
<dbReference type="Proteomes" id="UP000754710">
    <property type="component" value="Unassembled WGS sequence"/>
</dbReference>